<name>A0A6J5T4R2_9CAUD</name>
<organism evidence="5">
    <name type="scientific">uncultured Caudovirales phage</name>
    <dbReference type="NCBI Taxonomy" id="2100421"/>
    <lineage>
        <taxon>Viruses</taxon>
        <taxon>Duplodnaviria</taxon>
        <taxon>Heunggongvirae</taxon>
        <taxon>Uroviricota</taxon>
        <taxon>Caudoviricetes</taxon>
        <taxon>Peduoviridae</taxon>
        <taxon>Maltschvirus</taxon>
        <taxon>Maltschvirus maltsch</taxon>
    </lineage>
</organism>
<dbReference type="EMBL" id="LR797523">
    <property type="protein sequence ID" value="CAB4222713.1"/>
    <property type="molecule type" value="Genomic_DNA"/>
</dbReference>
<protein>
    <submittedName>
        <fullName evidence="5">ComEB Deoxycytidylate deaminase</fullName>
    </submittedName>
</protein>
<sequence>MTKRERYINLYMDIAERISKMSHARRLQVGSVLVQNDSIISHGWNGMPTGWDNNCEDEIEERQPISAVPGACIIKPTLKTKSEVLHAEANCLMKVAKTTNSSLGSSLYITHAPCIDCAKLIYQSGVKTVFYKHIYRNEDGIKFLETCKIEVIKV</sequence>
<evidence type="ECO:0000259" key="4">
    <source>
        <dbReference type="PROSITE" id="PS51747"/>
    </source>
</evidence>
<comment type="cofactor">
    <cofactor evidence="3">
        <name>Zn(2+)</name>
        <dbReference type="ChEBI" id="CHEBI:29105"/>
    </cofactor>
</comment>
<evidence type="ECO:0000256" key="2">
    <source>
        <dbReference type="PIRSR" id="PIRSR006019-1"/>
    </source>
</evidence>
<feature type="binding site" evidence="3">
    <location>
        <position position="114"/>
    </location>
    <ligand>
        <name>Zn(2+)</name>
        <dbReference type="ChEBI" id="CHEBI:29105"/>
        <note>catalytic</note>
    </ligand>
</feature>
<keyword evidence="3" id="KW-0862">Zinc</keyword>
<dbReference type="PIRSF" id="PIRSF006019">
    <property type="entry name" value="dCMP_deaminase"/>
    <property type="match status" value="1"/>
</dbReference>
<dbReference type="InterPro" id="IPR016473">
    <property type="entry name" value="dCMP_deaminase"/>
</dbReference>
<gene>
    <name evidence="5" type="ORF">UFOVP1655_195</name>
</gene>
<evidence type="ECO:0000256" key="1">
    <source>
        <dbReference type="ARBA" id="ARBA00022801"/>
    </source>
</evidence>
<reference evidence="5" key="1">
    <citation type="submission" date="2020-05" db="EMBL/GenBank/DDBJ databases">
        <authorList>
            <person name="Chiriac C."/>
            <person name="Salcher M."/>
            <person name="Ghai R."/>
            <person name="Kavagutti S V."/>
        </authorList>
    </citation>
    <scope>NUCLEOTIDE SEQUENCE</scope>
</reference>
<dbReference type="SUPFAM" id="SSF53927">
    <property type="entry name" value="Cytidine deaminase-like"/>
    <property type="match status" value="1"/>
</dbReference>
<keyword evidence="3" id="KW-0479">Metal-binding</keyword>
<feature type="binding site" evidence="3">
    <location>
        <position position="117"/>
    </location>
    <ligand>
        <name>Zn(2+)</name>
        <dbReference type="ChEBI" id="CHEBI:29105"/>
        <note>catalytic</note>
    </ligand>
</feature>
<feature type="domain" description="CMP/dCMP-type deaminase" evidence="4">
    <location>
        <begin position="6"/>
        <end position="154"/>
    </location>
</feature>
<feature type="binding site" evidence="3">
    <location>
        <position position="86"/>
    </location>
    <ligand>
        <name>Zn(2+)</name>
        <dbReference type="ChEBI" id="CHEBI:29105"/>
        <note>catalytic</note>
    </ligand>
</feature>
<dbReference type="PANTHER" id="PTHR11086:SF18">
    <property type="entry name" value="DEOXYCYTIDYLATE DEAMINASE"/>
    <property type="match status" value="1"/>
</dbReference>
<dbReference type="GO" id="GO:0004132">
    <property type="term" value="F:dCMP deaminase activity"/>
    <property type="evidence" value="ECO:0007669"/>
    <property type="project" value="InterPro"/>
</dbReference>
<dbReference type="PROSITE" id="PS51747">
    <property type="entry name" value="CYT_DCMP_DEAMINASES_2"/>
    <property type="match status" value="1"/>
</dbReference>
<dbReference type="Gene3D" id="3.40.140.10">
    <property type="entry name" value="Cytidine Deaminase, domain 2"/>
    <property type="match status" value="1"/>
</dbReference>
<accession>A0A6J5T4R2</accession>
<feature type="active site" description="Proton donor" evidence="2">
    <location>
        <position position="88"/>
    </location>
</feature>
<dbReference type="InterPro" id="IPR015517">
    <property type="entry name" value="dCMP_deaminase-rel"/>
</dbReference>
<dbReference type="GO" id="GO:0006220">
    <property type="term" value="P:pyrimidine nucleotide metabolic process"/>
    <property type="evidence" value="ECO:0007669"/>
    <property type="project" value="InterPro"/>
</dbReference>
<evidence type="ECO:0000313" key="5">
    <source>
        <dbReference type="EMBL" id="CAB4222713.1"/>
    </source>
</evidence>
<dbReference type="InterPro" id="IPR016193">
    <property type="entry name" value="Cytidine_deaminase-like"/>
</dbReference>
<dbReference type="InterPro" id="IPR002125">
    <property type="entry name" value="CMP_dCMP_dom"/>
</dbReference>
<keyword evidence="1" id="KW-0378">Hydrolase</keyword>
<dbReference type="Pfam" id="PF00383">
    <property type="entry name" value="dCMP_cyt_deam_1"/>
    <property type="match status" value="1"/>
</dbReference>
<dbReference type="GO" id="GO:0008270">
    <property type="term" value="F:zinc ion binding"/>
    <property type="evidence" value="ECO:0007669"/>
    <property type="project" value="InterPro"/>
</dbReference>
<proteinExistence type="predicted"/>
<evidence type="ECO:0000256" key="3">
    <source>
        <dbReference type="PIRSR" id="PIRSR006019-2"/>
    </source>
</evidence>
<dbReference type="PANTHER" id="PTHR11086">
    <property type="entry name" value="DEOXYCYTIDYLATE DEAMINASE-RELATED"/>
    <property type="match status" value="1"/>
</dbReference>